<sequence>MKKILILIVFATQACFAQSVFPINGGNVGIGTITPNSKLSIRSGRAGVSIHPGSGTNSYYGSIAFNRECVTGEIFDNSAYAFQINNGGNIYDKNLHFQIYNGNGVQVTGDALVINGASGGNIGVGTSEPSALLDIYSPLPIVGSYDTQKWSTSNAGYNLKLQTIWNTSGINQEFIQRFNGVDYRSLVFYQGNVGIGTSNPTNKLDVNGTIHSQEVKVDMNGWSDFVFKKEYNLPTLEEVEKYIAEKGHLENIPSEEEILKNGINVGEMNAKLLQKIEELTLYMIDMKKENEEMKRDILKLKHN</sequence>
<protein>
    <recommendedName>
        <fullName evidence="5">Cell wall anchor protein</fullName>
    </recommendedName>
</protein>
<dbReference type="RefSeq" id="WP_140510244.1">
    <property type="nucleotide sequence ID" value="NZ_RCZH01000014.1"/>
</dbReference>
<evidence type="ECO:0000313" key="3">
    <source>
        <dbReference type="EMBL" id="TPG36290.1"/>
    </source>
</evidence>
<evidence type="ECO:0000256" key="1">
    <source>
        <dbReference type="SAM" id="Coils"/>
    </source>
</evidence>
<dbReference type="EMBL" id="RCZH01000014">
    <property type="protein sequence ID" value="TPG36290.1"/>
    <property type="molecule type" value="Genomic_DNA"/>
</dbReference>
<feature type="chain" id="PRO_5021273781" description="Cell wall anchor protein" evidence="2">
    <location>
        <begin position="18"/>
        <end position="303"/>
    </location>
</feature>
<keyword evidence="2" id="KW-0732">Signal</keyword>
<evidence type="ECO:0000313" key="4">
    <source>
        <dbReference type="Proteomes" id="UP000319700"/>
    </source>
</evidence>
<organism evidence="3 4">
    <name type="scientific">Flavobacterium pectinovorum</name>
    <dbReference type="NCBI Taxonomy" id="29533"/>
    <lineage>
        <taxon>Bacteria</taxon>
        <taxon>Pseudomonadati</taxon>
        <taxon>Bacteroidota</taxon>
        <taxon>Flavobacteriia</taxon>
        <taxon>Flavobacteriales</taxon>
        <taxon>Flavobacteriaceae</taxon>
        <taxon>Flavobacterium</taxon>
    </lineage>
</organism>
<accession>A0A502EIH5</accession>
<proteinExistence type="predicted"/>
<feature type="signal peptide" evidence="2">
    <location>
        <begin position="1"/>
        <end position="17"/>
    </location>
</feature>
<name>A0A502EIH5_9FLAO</name>
<reference evidence="3 4" key="1">
    <citation type="journal article" date="2019" name="Environ. Microbiol.">
        <title>Species interactions and distinct microbial communities in high Arctic permafrost affected cryosols are associated with the CH4 and CO2 gas fluxes.</title>
        <authorList>
            <person name="Altshuler I."/>
            <person name="Hamel J."/>
            <person name="Turney S."/>
            <person name="Magnuson E."/>
            <person name="Levesque R."/>
            <person name="Greer C."/>
            <person name="Whyte L.G."/>
        </authorList>
    </citation>
    <scope>NUCLEOTIDE SEQUENCE [LARGE SCALE GENOMIC DNA]</scope>
    <source>
        <strain evidence="3 4">42</strain>
    </source>
</reference>
<keyword evidence="4" id="KW-1185">Reference proteome</keyword>
<evidence type="ECO:0000256" key="2">
    <source>
        <dbReference type="SAM" id="SignalP"/>
    </source>
</evidence>
<dbReference type="AlphaFoldDB" id="A0A502EIH5"/>
<keyword evidence="1" id="KW-0175">Coiled coil</keyword>
<gene>
    <name evidence="3" type="ORF">EAH81_19655</name>
</gene>
<dbReference type="OrthoDB" id="9808753at2"/>
<dbReference type="Proteomes" id="UP000319700">
    <property type="component" value="Unassembled WGS sequence"/>
</dbReference>
<feature type="coiled-coil region" evidence="1">
    <location>
        <begin position="276"/>
        <end position="303"/>
    </location>
</feature>
<dbReference type="PROSITE" id="PS51257">
    <property type="entry name" value="PROKAR_LIPOPROTEIN"/>
    <property type="match status" value="1"/>
</dbReference>
<evidence type="ECO:0008006" key="5">
    <source>
        <dbReference type="Google" id="ProtNLM"/>
    </source>
</evidence>
<comment type="caution">
    <text evidence="3">The sequence shown here is derived from an EMBL/GenBank/DDBJ whole genome shotgun (WGS) entry which is preliminary data.</text>
</comment>